<dbReference type="SUPFAM" id="SSF54001">
    <property type="entry name" value="Cysteine proteinases"/>
    <property type="match status" value="1"/>
</dbReference>
<dbReference type="InterPro" id="IPR002931">
    <property type="entry name" value="Transglutaminase-like"/>
</dbReference>
<sequence length="451" mass="51202">MPQPLKSQIKEIQLIIDKDDVIVKHFVAGIWKGSQTFTGFSFSTSLKLDAVYAYERDKIPARATLRDDHHTIDVQFTTAIQPNSKYVYEIQLLLNPKDIIQKLGSLNIIEWPKEDLTEIIFLRNAGEIFFSSALAKIKIDQKNHTRNIVPGKFSKNLTSHARNASAIRIEWGKSPQFRLHFDYIIKNVDNQTARNLILETYIPPSTKFQNSRLLSLNNSKIDIDEDGNSLLTIKVDEIPAHQTKALQFDLIITPKGNSDIVLPIFGKWEEYRKLTLPGSTGSAMLLASQYWPISDSIIQELVRILKKNAKNASEFITLAFEFVNQKISYEMNGIREDAVKTMNDRRGDCSEMSDLFVCILRAGGIPARIVHGWSVDLDNLSLGPHAWCEFFSPDAGGWRSADPTWGFLTGTGVQHICRQREGLVTDQHTYSWKYQGQTKIEVQETTTLSIE</sequence>
<keyword evidence="3" id="KW-1185">Reference proteome</keyword>
<evidence type="ECO:0000313" key="3">
    <source>
        <dbReference type="Proteomes" id="UP001208689"/>
    </source>
</evidence>
<dbReference type="Gene3D" id="3.10.620.30">
    <property type="match status" value="1"/>
</dbReference>
<dbReference type="InterPro" id="IPR038765">
    <property type="entry name" value="Papain-like_cys_pep_sf"/>
</dbReference>
<protein>
    <recommendedName>
        <fullName evidence="1">Transglutaminase-like domain-containing protein</fullName>
    </recommendedName>
</protein>
<evidence type="ECO:0000259" key="1">
    <source>
        <dbReference type="SMART" id="SM00460"/>
    </source>
</evidence>
<dbReference type="Pfam" id="PF01841">
    <property type="entry name" value="Transglut_core"/>
    <property type="match status" value="1"/>
</dbReference>
<reference evidence="2" key="1">
    <citation type="submission" date="2022-09" db="EMBL/GenBank/DDBJ databases">
        <title>Actin cytoskeleton and complex cell architecture in an #Asgard archaeon.</title>
        <authorList>
            <person name="Ponce Toledo R.I."/>
            <person name="Schleper C."/>
            <person name="Rodrigues Oliveira T."/>
            <person name="Wollweber F."/>
            <person name="Xu J."/>
            <person name="Rittmann S."/>
            <person name="Klingl A."/>
            <person name="Pilhofer M."/>
        </authorList>
    </citation>
    <scope>NUCLEOTIDE SEQUENCE</scope>
    <source>
        <strain evidence="2">B-35</strain>
    </source>
</reference>
<gene>
    <name evidence="2" type="ORF">NEF87_001699</name>
</gene>
<accession>A0ABY6HPH3</accession>
<evidence type="ECO:0000313" key="2">
    <source>
        <dbReference type="EMBL" id="UYP45414.1"/>
    </source>
</evidence>
<dbReference type="SMART" id="SM00460">
    <property type="entry name" value="TGc"/>
    <property type="match status" value="1"/>
</dbReference>
<dbReference type="EMBL" id="CP104013">
    <property type="protein sequence ID" value="UYP45414.1"/>
    <property type="molecule type" value="Genomic_DNA"/>
</dbReference>
<organism evidence="2 3">
    <name type="scientific">Candidatus Lokiarchaeum ossiferum</name>
    <dbReference type="NCBI Taxonomy" id="2951803"/>
    <lineage>
        <taxon>Archaea</taxon>
        <taxon>Promethearchaeati</taxon>
        <taxon>Promethearchaeota</taxon>
        <taxon>Promethearchaeia</taxon>
        <taxon>Promethearchaeales</taxon>
        <taxon>Promethearchaeaceae</taxon>
        <taxon>Candidatus Lokiarchaeum</taxon>
    </lineage>
</organism>
<dbReference type="PANTHER" id="PTHR33490:SF6">
    <property type="entry name" value="SLL1049 PROTEIN"/>
    <property type="match status" value="1"/>
</dbReference>
<dbReference type="PANTHER" id="PTHR33490">
    <property type="entry name" value="BLR5614 PROTEIN-RELATED"/>
    <property type="match status" value="1"/>
</dbReference>
<name>A0ABY6HPH3_9ARCH</name>
<proteinExistence type="predicted"/>
<dbReference type="Proteomes" id="UP001208689">
    <property type="component" value="Chromosome"/>
</dbReference>
<feature type="domain" description="Transglutaminase-like" evidence="1">
    <location>
        <begin position="341"/>
        <end position="405"/>
    </location>
</feature>